<dbReference type="Pfam" id="PF12776">
    <property type="entry name" value="Myb_DNA-bind_3"/>
    <property type="match status" value="1"/>
</dbReference>
<feature type="domain" description="Myb/SANT-like" evidence="2">
    <location>
        <begin position="10"/>
        <end position="102"/>
    </location>
</feature>
<dbReference type="EMBL" id="BSXT01003264">
    <property type="protein sequence ID" value="GMF53347.1"/>
    <property type="molecule type" value="Genomic_DNA"/>
</dbReference>
<name>A0A9W6Y261_9STRA</name>
<protein>
    <submittedName>
        <fullName evidence="3">Unnamed protein product</fullName>
    </submittedName>
</protein>
<proteinExistence type="predicted"/>
<sequence>MASQDRERASWNSERDAFLVEAMTQQAQAGKRADRGFKKEVWSEVLVAFNARFHTNLGKQQVKSRLTAGIYTSIKAMLDVSGFGWDDERHAVLVHDSVWDDHVKCHPKVVDYRRKDMALYDNHRDHLDGTYATGEFALASEEPCPLDFVTGPLAPQLTPLSAPSEQEPRDGSTPEPNPAVPAQQPEPRAEPRIIASNKTSCAASTKKDAANVGEY</sequence>
<dbReference type="AlphaFoldDB" id="A0A9W6Y261"/>
<dbReference type="PANTHER" id="PTHR46929">
    <property type="entry name" value="EXPRESSED PROTEIN"/>
    <property type="match status" value="1"/>
</dbReference>
<dbReference type="OrthoDB" id="146091at2759"/>
<gene>
    <name evidence="3" type="ORF">Pfra01_002203500</name>
</gene>
<evidence type="ECO:0000259" key="2">
    <source>
        <dbReference type="Pfam" id="PF12776"/>
    </source>
</evidence>
<organism evidence="3 4">
    <name type="scientific">Phytophthora fragariaefolia</name>
    <dbReference type="NCBI Taxonomy" id="1490495"/>
    <lineage>
        <taxon>Eukaryota</taxon>
        <taxon>Sar</taxon>
        <taxon>Stramenopiles</taxon>
        <taxon>Oomycota</taxon>
        <taxon>Peronosporomycetes</taxon>
        <taxon>Peronosporales</taxon>
        <taxon>Peronosporaceae</taxon>
        <taxon>Phytophthora</taxon>
    </lineage>
</organism>
<accession>A0A9W6Y261</accession>
<evidence type="ECO:0000256" key="1">
    <source>
        <dbReference type="SAM" id="MobiDB-lite"/>
    </source>
</evidence>
<reference evidence="3" key="1">
    <citation type="submission" date="2023-04" db="EMBL/GenBank/DDBJ databases">
        <title>Phytophthora fragariaefolia NBRC 109709.</title>
        <authorList>
            <person name="Ichikawa N."/>
            <person name="Sato H."/>
            <person name="Tonouchi N."/>
        </authorList>
    </citation>
    <scope>NUCLEOTIDE SEQUENCE</scope>
    <source>
        <strain evidence="3">NBRC 109709</strain>
    </source>
</reference>
<dbReference type="Proteomes" id="UP001165121">
    <property type="component" value="Unassembled WGS sequence"/>
</dbReference>
<comment type="caution">
    <text evidence="3">The sequence shown here is derived from an EMBL/GenBank/DDBJ whole genome shotgun (WGS) entry which is preliminary data.</text>
</comment>
<feature type="region of interest" description="Disordered" evidence="1">
    <location>
        <begin position="148"/>
        <end position="215"/>
    </location>
</feature>
<keyword evidence="4" id="KW-1185">Reference proteome</keyword>
<dbReference type="InterPro" id="IPR024752">
    <property type="entry name" value="Myb/SANT-like_dom"/>
</dbReference>
<evidence type="ECO:0000313" key="4">
    <source>
        <dbReference type="Proteomes" id="UP001165121"/>
    </source>
</evidence>
<dbReference type="PANTHER" id="PTHR46929:SF3">
    <property type="entry name" value="MYB_SANT-LIKE DOMAIN-CONTAINING PROTEIN"/>
    <property type="match status" value="1"/>
</dbReference>
<evidence type="ECO:0000313" key="3">
    <source>
        <dbReference type="EMBL" id="GMF53347.1"/>
    </source>
</evidence>